<accession>A0A6C0DU44</accession>
<reference evidence="2" key="1">
    <citation type="journal article" date="2020" name="Nature">
        <title>Giant virus diversity and host interactions through global metagenomics.</title>
        <authorList>
            <person name="Schulz F."/>
            <person name="Roux S."/>
            <person name="Paez-Espino D."/>
            <person name="Jungbluth S."/>
            <person name="Walsh D.A."/>
            <person name="Denef V.J."/>
            <person name="McMahon K.D."/>
            <person name="Konstantinidis K.T."/>
            <person name="Eloe-Fadrosh E.A."/>
            <person name="Kyrpides N.C."/>
            <person name="Woyke T."/>
        </authorList>
    </citation>
    <scope>NUCLEOTIDE SEQUENCE</scope>
    <source>
        <strain evidence="2">GVMAG-M-3300023174-60</strain>
    </source>
</reference>
<protein>
    <submittedName>
        <fullName evidence="2">Uncharacterized protein</fullName>
    </submittedName>
</protein>
<dbReference type="AlphaFoldDB" id="A0A6C0DU44"/>
<sequence>MLCISRYTDDTYAQQFGDGHHKFYLEFRCNRPCLKNMDCCAKCAEKSDTKLQTSRKFNHGNVNEPIPDNSHIFGGKWYYEAAKKWSPPPSEIIEFALAYQKEARGDFIIEQPDYDELSKAKKQYLSQEMPRAKKVVSEDGITPAEPVKRSRKPKVAQVTQVTQVTKETSSSNDVQSEEQEAKPVKRTRKPKVAVDPSIITTTETVASEPKKRVQSIQRKKAVDTPYSSLIGSTPQLVHKEVSLPTHIETKLEEVDIDGYKIEYVKLSVFEVGQATYFRDSVKNKLYKKIKEKGIGAYIGRWNPDTDSIITDIPDSDNEN</sequence>
<proteinExistence type="predicted"/>
<feature type="region of interest" description="Disordered" evidence="1">
    <location>
        <begin position="135"/>
        <end position="195"/>
    </location>
</feature>
<name>A0A6C0DU44_9ZZZZ</name>
<organism evidence="2">
    <name type="scientific">viral metagenome</name>
    <dbReference type="NCBI Taxonomy" id="1070528"/>
    <lineage>
        <taxon>unclassified sequences</taxon>
        <taxon>metagenomes</taxon>
        <taxon>organismal metagenomes</taxon>
    </lineage>
</organism>
<dbReference type="EMBL" id="MN739677">
    <property type="protein sequence ID" value="QHT20476.1"/>
    <property type="molecule type" value="Genomic_DNA"/>
</dbReference>
<evidence type="ECO:0000256" key="1">
    <source>
        <dbReference type="SAM" id="MobiDB-lite"/>
    </source>
</evidence>
<evidence type="ECO:0000313" key="2">
    <source>
        <dbReference type="EMBL" id="QHT20476.1"/>
    </source>
</evidence>